<dbReference type="InterPro" id="IPR031720">
    <property type="entry name" value="DUF4728"/>
</dbReference>
<sequence>MGADKKKKKPAPKKDKKQAQTKKSSKRHPLVSAIYANLLKICYTIAICDLIHALYFAVQATILLVRSANLYSILAVFGTIFWVLSVILLLAGLWKRRPTFVRTWLIFSLIGFVLDILFLIWGIASSITVDWDHIKEFTILFIGIAIESTCIYLVYRFYMCMDPCRMVDEPEKGKPVKKKKVKLDKKACERMKQQAKKSDQKKPKDKSKKKSPDKKKKGKK</sequence>
<feature type="compositionally biased region" description="Basic and acidic residues" evidence="1">
    <location>
        <begin position="184"/>
        <end position="202"/>
    </location>
</feature>
<keyword evidence="2" id="KW-0812">Transmembrane</keyword>
<gene>
    <name evidence="4" type="primary">LOC115623118</name>
</gene>
<feature type="transmembrane region" description="Helical" evidence="2">
    <location>
        <begin position="70"/>
        <end position="92"/>
    </location>
</feature>
<feature type="transmembrane region" description="Helical" evidence="2">
    <location>
        <begin position="137"/>
        <end position="155"/>
    </location>
</feature>
<keyword evidence="2" id="KW-0472">Membrane</keyword>
<dbReference type="Proteomes" id="UP000504634">
    <property type="component" value="Unplaced"/>
</dbReference>
<keyword evidence="3" id="KW-1185">Reference proteome</keyword>
<evidence type="ECO:0000313" key="4">
    <source>
        <dbReference type="RefSeq" id="XP_030373185.1"/>
    </source>
</evidence>
<accession>A0A6J2TCS1</accession>
<evidence type="ECO:0000256" key="1">
    <source>
        <dbReference type="SAM" id="MobiDB-lite"/>
    </source>
</evidence>
<feature type="transmembrane region" description="Helical" evidence="2">
    <location>
        <begin position="30"/>
        <end position="58"/>
    </location>
</feature>
<dbReference type="OrthoDB" id="7868364at2759"/>
<feature type="region of interest" description="Disordered" evidence="1">
    <location>
        <begin position="1"/>
        <end position="25"/>
    </location>
</feature>
<feature type="region of interest" description="Disordered" evidence="1">
    <location>
        <begin position="170"/>
        <end position="220"/>
    </location>
</feature>
<keyword evidence="2" id="KW-1133">Transmembrane helix</keyword>
<feature type="compositionally biased region" description="Basic residues" evidence="1">
    <location>
        <begin position="203"/>
        <end position="220"/>
    </location>
</feature>
<dbReference type="GeneID" id="115623118"/>
<name>A0A6J2TCS1_DROLE</name>
<evidence type="ECO:0000313" key="3">
    <source>
        <dbReference type="Proteomes" id="UP000504634"/>
    </source>
</evidence>
<dbReference type="Pfam" id="PF15860">
    <property type="entry name" value="DUF4728"/>
    <property type="match status" value="1"/>
</dbReference>
<feature type="transmembrane region" description="Helical" evidence="2">
    <location>
        <begin position="104"/>
        <end position="125"/>
    </location>
</feature>
<reference evidence="4" key="1">
    <citation type="submission" date="2025-08" db="UniProtKB">
        <authorList>
            <consortium name="RefSeq"/>
        </authorList>
    </citation>
    <scope>IDENTIFICATION</scope>
    <source>
        <strain evidence="4">11010-0011.00</strain>
        <tissue evidence="4">Whole body</tissue>
    </source>
</reference>
<proteinExistence type="predicted"/>
<organism evidence="3 4">
    <name type="scientific">Drosophila lebanonensis</name>
    <name type="common">Fruit fly</name>
    <name type="synonym">Scaptodrosophila lebanonensis</name>
    <dbReference type="NCBI Taxonomy" id="7225"/>
    <lineage>
        <taxon>Eukaryota</taxon>
        <taxon>Metazoa</taxon>
        <taxon>Ecdysozoa</taxon>
        <taxon>Arthropoda</taxon>
        <taxon>Hexapoda</taxon>
        <taxon>Insecta</taxon>
        <taxon>Pterygota</taxon>
        <taxon>Neoptera</taxon>
        <taxon>Endopterygota</taxon>
        <taxon>Diptera</taxon>
        <taxon>Brachycera</taxon>
        <taxon>Muscomorpha</taxon>
        <taxon>Ephydroidea</taxon>
        <taxon>Drosophilidae</taxon>
        <taxon>Scaptodrosophila</taxon>
    </lineage>
</organism>
<dbReference type="AlphaFoldDB" id="A0A6J2TCS1"/>
<dbReference type="RefSeq" id="XP_030373185.1">
    <property type="nucleotide sequence ID" value="XM_030517325.1"/>
</dbReference>
<protein>
    <submittedName>
        <fullName evidence="4">Uncharacterized protein LOC115623118</fullName>
    </submittedName>
</protein>
<evidence type="ECO:0000256" key="2">
    <source>
        <dbReference type="SAM" id="Phobius"/>
    </source>
</evidence>